<accession>A0A4T2BKW2</accession>
<dbReference type="EMBL" id="QYRT01000045">
    <property type="protein sequence ID" value="TIH31499.1"/>
    <property type="molecule type" value="Genomic_DNA"/>
</dbReference>
<dbReference type="Pfam" id="PF05345">
    <property type="entry name" value="He_PIG"/>
    <property type="match status" value="1"/>
</dbReference>
<proteinExistence type="predicted"/>
<feature type="compositionally biased region" description="Gly residues" evidence="1">
    <location>
        <begin position="447"/>
        <end position="464"/>
    </location>
</feature>
<dbReference type="InterPro" id="IPR015919">
    <property type="entry name" value="Cadherin-like_sf"/>
</dbReference>
<dbReference type="Gene3D" id="2.130.10.10">
    <property type="entry name" value="YVTN repeat-like/Quinoprotein amine dehydrogenase"/>
    <property type="match status" value="2"/>
</dbReference>
<dbReference type="SUPFAM" id="SSF49313">
    <property type="entry name" value="Cadherin-like"/>
    <property type="match status" value="1"/>
</dbReference>
<dbReference type="SUPFAM" id="SSF51004">
    <property type="entry name" value="C-terminal (heme d1) domain of cytochrome cd1-nitrite reductase"/>
    <property type="match status" value="1"/>
</dbReference>
<dbReference type="PANTHER" id="PTHR47197">
    <property type="entry name" value="PROTEIN NIRF"/>
    <property type="match status" value="1"/>
</dbReference>
<comment type="caution">
    <text evidence="4">The sequence shown here is derived from an EMBL/GenBank/DDBJ whole genome shotgun (WGS) entry which is preliminary data.</text>
</comment>
<dbReference type="GO" id="GO:0005975">
    <property type="term" value="P:carbohydrate metabolic process"/>
    <property type="evidence" value="ECO:0007669"/>
    <property type="project" value="UniProtKB-ARBA"/>
</dbReference>
<reference evidence="4 5" key="1">
    <citation type="journal article" date="2019" name="Microorganisms">
        <title>Systematic Affiliation and Genome Analysis of Subtercola vilae DB165(T) with Particular Emphasis on Cold Adaptation of an Isolate from a High-Altitude Cold Volcano Lake.</title>
        <authorList>
            <person name="Villalobos A.S."/>
            <person name="Wiese J."/>
            <person name="Imhoff J.F."/>
            <person name="Dorador C."/>
            <person name="Keller A."/>
            <person name="Hentschel U."/>
        </authorList>
    </citation>
    <scope>NUCLEOTIDE SEQUENCE [LARGE SCALE GENOMIC DNA]</scope>
    <source>
        <strain evidence="4 5">DB165</strain>
    </source>
</reference>
<feature type="signal peptide" evidence="3">
    <location>
        <begin position="1"/>
        <end position="32"/>
    </location>
</feature>
<keyword evidence="3" id="KW-0732">Signal</keyword>
<gene>
    <name evidence="4" type="ORF">D4765_16445</name>
</gene>
<evidence type="ECO:0000313" key="4">
    <source>
        <dbReference type="EMBL" id="TIH31499.1"/>
    </source>
</evidence>
<dbReference type="OrthoDB" id="4991336at2"/>
<dbReference type="PANTHER" id="PTHR47197:SF3">
    <property type="entry name" value="DIHYDRO-HEME D1 DEHYDROGENASE"/>
    <property type="match status" value="1"/>
</dbReference>
<keyword evidence="2" id="KW-0472">Membrane</keyword>
<protein>
    <submittedName>
        <fullName evidence="4">YncE family protein</fullName>
    </submittedName>
</protein>
<dbReference type="GO" id="GO:0005509">
    <property type="term" value="F:calcium ion binding"/>
    <property type="evidence" value="ECO:0007669"/>
    <property type="project" value="InterPro"/>
</dbReference>
<organism evidence="4 5">
    <name type="scientific">Subtercola vilae</name>
    <dbReference type="NCBI Taxonomy" id="2056433"/>
    <lineage>
        <taxon>Bacteria</taxon>
        <taxon>Bacillati</taxon>
        <taxon>Actinomycetota</taxon>
        <taxon>Actinomycetes</taxon>
        <taxon>Micrococcales</taxon>
        <taxon>Microbacteriaceae</taxon>
        <taxon>Subtercola</taxon>
    </lineage>
</organism>
<evidence type="ECO:0000256" key="3">
    <source>
        <dbReference type="SAM" id="SignalP"/>
    </source>
</evidence>
<dbReference type="AlphaFoldDB" id="A0A4T2BKW2"/>
<keyword evidence="2" id="KW-1133">Transmembrane helix</keyword>
<dbReference type="NCBIfam" id="TIGR02276">
    <property type="entry name" value="beta_rpt_yvtn"/>
    <property type="match status" value="1"/>
</dbReference>
<dbReference type="Proteomes" id="UP000306192">
    <property type="component" value="Unassembled WGS sequence"/>
</dbReference>
<evidence type="ECO:0000256" key="1">
    <source>
        <dbReference type="SAM" id="MobiDB-lite"/>
    </source>
</evidence>
<evidence type="ECO:0000256" key="2">
    <source>
        <dbReference type="SAM" id="Phobius"/>
    </source>
</evidence>
<dbReference type="InterPro" id="IPR013783">
    <property type="entry name" value="Ig-like_fold"/>
</dbReference>
<sequence length="514" mass="52179">MNFRHASRSLILCSAAALVFAATLTGSSAAFATTNTYTTSATTTVGLHPFGIAVDSVERKVFVTNDGDGTVTVLNADTGAVIGSPITVGTHPERIAVDSVRHRAYVTNSSSQTVRVIDTHTDSVIGLPVDVSNGSFAGNVFGVAIDQQNGNGWVVTNNSVVIVDGQNQTVVAPVIPMSGSTNSQIAIDSGRRKAWVSNFDADTVTTLDLDSGARIGASLPTGDEPSGISLNSTTGSVVVCSFTQPILRTFDERTRTQVGSDISQMCFNVHNDVNTNDVLSNSTGGSFIDVHDGTRGTTLAQIPAGADTHDFAIDPVTDNIYVTNSSTNKVVAIHQAVSPTITTVGAAPGGTVGSGYSFAVTANGTPSIQYRVSSGTLPDGLLIDPDSGVISGKPTTVETQTFSVTASNGTAPDAVASYTIAVAAAVVTPPPTTTPPTSTTDPTNTTGGTGSGSAGSGSSGGGSGSQSHLASTGVNGENTELTASLALLVMLGGVAAVLGRQRRTARRDQRADRG</sequence>
<dbReference type="InterPro" id="IPR011964">
    <property type="entry name" value="YVTN_b-propeller_repeat"/>
</dbReference>
<dbReference type="InterPro" id="IPR051200">
    <property type="entry name" value="Host-pathogen_enzymatic-act"/>
</dbReference>
<evidence type="ECO:0000313" key="5">
    <source>
        <dbReference type="Proteomes" id="UP000306192"/>
    </source>
</evidence>
<feature type="transmembrane region" description="Helical" evidence="2">
    <location>
        <begin position="481"/>
        <end position="499"/>
    </location>
</feature>
<feature type="region of interest" description="Disordered" evidence="1">
    <location>
        <begin position="428"/>
        <end position="474"/>
    </location>
</feature>
<dbReference type="GO" id="GO:0016020">
    <property type="term" value="C:membrane"/>
    <property type="evidence" value="ECO:0007669"/>
    <property type="project" value="InterPro"/>
</dbReference>
<feature type="compositionally biased region" description="Low complexity" evidence="1">
    <location>
        <begin position="435"/>
        <end position="446"/>
    </location>
</feature>
<dbReference type="RefSeq" id="WP_136643396.1">
    <property type="nucleotide sequence ID" value="NZ_QYRT01000045.1"/>
</dbReference>
<feature type="chain" id="PRO_5020893615" evidence="3">
    <location>
        <begin position="33"/>
        <end position="514"/>
    </location>
</feature>
<dbReference type="InterPro" id="IPR015943">
    <property type="entry name" value="WD40/YVTN_repeat-like_dom_sf"/>
</dbReference>
<dbReference type="InterPro" id="IPR011048">
    <property type="entry name" value="Haem_d1_sf"/>
</dbReference>
<dbReference type="Gene3D" id="2.60.40.10">
    <property type="entry name" value="Immunoglobulins"/>
    <property type="match status" value="1"/>
</dbReference>
<keyword evidence="5" id="KW-1185">Reference proteome</keyword>
<name>A0A4T2BKW2_9MICO</name>
<keyword evidence="2" id="KW-0812">Transmembrane</keyword>